<reference evidence="4" key="1">
    <citation type="submission" date="2016-04" db="EMBL/GenBank/DDBJ databases">
        <title>Comparative genomics of biotechnologically important yeasts.</title>
        <authorList>
            <consortium name="DOE Joint Genome Institute"/>
            <person name="Riley R."/>
            <person name="Haridas S."/>
            <person name="Wolfe K.H."/>
            <person name="Lopes M.R."/>
            <person name="Hittinger C.T."/>
            <person name="Goker M."/>
            <person name="Salamov A."/>
            <person name="Wisecaver J."/>
            <person name="Long T.M."/>
            <person name="Aerts A.L."/>
            <person name="Barry K."/>
            <person name="Choi C."/>
            <person name="Clum A."/>
            <person name="Coughlan A.Y."/>
            <person name="Deshpande S."/>
            <person name="Douglass A.P."/>
            <person name="Hanson S.J."/>
            <person name="Klenk H.-P."/>
            <person name="Labutti K."/>
            <person name="Lapidus A."/>
            <person name="Lindquist E."/>
            <person name="Lipzen A."/>
            <person name="Meier-Kolthoff J.P."/>
            <person name="Ohm R.A."/>
            <person name="Otillar R.P."/>
            <person name="Pangilinan J."/>
            <person name="Peng Y."/>
            <person name="Rokas A."/>
            <person name="Rosa C.A."/>
            <person name="Scheuner C."/>
            <person name="Sibirny A.A."/>
            <person name="Slot J.C."/>
            <person name="Stielow J.B."/>
            <person name="Sun H."/>
            <person name="Kurtzman C.P."/>
            <person name="Blackwell M."/>
            <person name="Grigoriev I.V."/>
            <person name="Jeffries T.W."/>
        </authorList>
    </citation>
    <scope>NUCLEOTIDE SEQUENCE [LARGE SCALE GENOMIC DNA]</scope>
    <source>
        <strain evidence="4">NRRL YB-2248</strain>
    </source>
</reference>
<dbReference type="PANTHER" id="PTHR16255">
    <property type="entry name" value="REQUIRED FOR MEIOTIC NUCLEAR DIVISION PROTEIN 1 HOMOLOG"/>
    <property type="match status" value="1"/>
</dbReference>
<evidence type="ECO:0000313" key="4">
    <source>
        <dbReference type="Proteomes" id="UP000094801"/>
    </source>
</evidence>
<proteinExistence type="inferred from homology"/>
<dbReference type="InterPro" id="IPR003734">
    <property type="entry name" value="DUF155"/>
</dbReference>
<protein>
    <recommendedName>
        <fullName evidence="2">DUF155 domain-containing protein</fullName>
    </recommendedName>
</protein>
<dbReference type="Proteomes" id="UP000094801">
    <property type="component" value="Unassembled WGS sequence"/>
</dbReference>
<accession>A0A1E4T037</accession>
<keyword evidence="4" id="KW-1185">Reference proteome</keyword>
<evidence type="ECO:0000256" key="1">
    <source>
        <dbReference type="ARBA" id="ARBA00008306"/>
    </source>
</evidence>
<sequence>MGFQYFYCKVVQQQNNDSLINESYIINKEEITSHLNHELKPVVSATTCENYDLIKVKNILNENQYDNEEVVHNEAVHFKYDTVSGNGKADIFILRSGTIVSWDVLESEVIEKLIPIFKDAMITTYPIQTEDLDYIDMGDNETNKGSSFIDGEIICIKGEESQKLLDKVAFSYGISRSTRLAILESSLERHIQLTKDTTENLSQGKELKISAKEVLKSSGRLMLLRGKLNLYSELIETPDLCWSEPNLEIIYNDISKILDVNTRISILNRKLDYSSDEARALLDLLNSQKGTRLEWIIIYLIMIEVCFEVYHFYERFIEKQETKELV</sequence>
<dbReference type="OrthoDB" id="242766at2759"/>
<feature type="domain" description="DUF155" evidence="2">
    <location>
        <begin position="91"/>
        <end position="268"/>
    </location>
</feature>
<dbReference type="PANTHER" id="PTHR16255:SF1">
    <property type="entry name" value="REQUIRED FOR MEIOTIC NUCLEAR DIVISION PROTEIN 1 HOMOLOG"/>
    <property type="match status" value="1"/>
</dbReference>
<organism evidence="3 4">
    <name type="scientific">[Candida] arabinofermentans NRRL YB-2248</name>
    <dbReference type="NCBI Taxonomy" id="983967"/>
    <lineage>
        <taxon>Eukaryota</taxon>
        <taxon>Fungi</taxon>
        <taxon>Dikarya</taxon>
        <taxon>Ascomycota</taxon>
        <taxon>Saccharomycotina</taxon>
        <taxon>Pichiomycetes</taxon>
        <taxon>Pichiales</taxon>
        <taxon>Pichiaceae</taxon>
        <taxon>Ogataea</taxon>
        <taxon>Ogataea/Candida clade</taxon>
    </lineage>
</organism>
<dbReference type="GO" id="GO:0070131">
    <property type="term" value="P:positive regulation of mitochondrial translation"/>
    <property type="evidence" value="ECO:0007669"/>
    <property type="project" value="TreeGrafter"/>
</dbReference>
<dbReference type="EMBL" id="KV453854">
    <property type="protein sequence ID" value="ODV85090.1"/>
    <property type="molecule type" value="Genomic_DNA"/>
</dbReference>
<evidence type="ECO:0000259" key="2">
    <source>
        <dbReference type="Pfam" id="PF02582"/>
    </source>
</evidence>
<dbReference type="Pfam" id="PF02582">
    <property type="entry name" value="DUF155"/>
    <property type="match status" value="1"/>
</dbReference>
<evidence type="ECO:0000313" key="3">
    <source>
        <dbReference type="EMBL" id="ODV85090.1"/>
    </source>
</evidence>
<dbReference type="InterPro" id="IPR051624">
    <property type="entry name" value="RMD1/Sad1-interacting"/>
</dbReference>
<comment type="similarity">
    <text evidence="1">Belongs to the RMD1/sif2 family.</text>
</comment>
<dbReference type="AlphaFoldDB" id="A0A1E4T037"/>
<name>A0A1E4T037_9ASCO</name>
<dbReference type="GO" id="GO:0005739">
    <property type="term" value="C:mitochondrion"/>
    <property type="evidence" value="ECO:0007669"/>
    <property type="project" value="UniProtKB-ARBA"/>
</dbReference>
<gene>
    <name evidence="3" type="ORF">CANARDRAFT_207984</name>
</gene>